<sequence length="438" mass="47622">MTKDNKPSKRSSKANKPDLSAQASASDPRGKAKSQTQSLKKLGKRKASPSLSDSGGEDHEEDEGRSDVVDREEALKALGQAFLQSFELPSYGTDRSNRGKSEARVDKKKGKRAKLSDTMSTSREEEEEDVERDEIDDVFSVDSGSTDYTDSEDDEDDEGGHSGVSDDDHEQNQVRNGSDRRVGLSTTTVGAAKARPRPVPETIVFGGETPSRVEQGLDGKRGWKAFMSSKIEKVRNEEEAMANGGQDKKLTAKEEKEEKQMESNDRILSNLLSTTLFAPGSESSSGGKRKLSSSETIARIMELSSTENQRKGQALGRGWGDDELKRKELSKMPASIRQGIRRAAGERREKEKQTAKELGIWHPSLKKVGNEGNALERGFRKNDRERVRGIGLGVGKFSGGQLKLSGEEIERINGPRGGGGGSKRGGRGGRGGGGGKRR</sequence>
<keyword evidence="2" id="KW-1185">Reference proteome</keyword>
<gene>
    <name evidence="1" type="ORF">IE53DRAFT_371670</name>
</gene>
<name>A0ACD0NN38_9BASI</name>
<dbReference type="EMBL" id="KZ820513">
    <property type="protein sequence ID" value="PWN47180.1"/>
    <property type="molecule type" value="Genomic_DNA"/>
</dbReference>
<evidence type="ECO:0000313" key="1">
    <source>
        <dbReference type="EMBL" id="PWN47180.1"/>
    </source>
</evidence>
<evidence type="ECO:0000313" key="2">
    <source>
        <dbReference type="Proteomes" id="UP000245626"/>
    </source>
</evidence>
<proteinExistence type="predicted"/>
<accession>A0ACD0NN38</accession>
<reference evidence="1 2" key="1">
    <citation type="journal article" date="2018" name="Mol. Biol. Evol.">
        <title>Broad Genomic Sampling Reveals a Smut Pathogenic Ancestry of the Fungal Clade Ustilaginomycotina.</title>
        <authorList>
            <person name="Kijpornyongpan T."/>
            <person name="Mondo S.J."/>
            <person name="Barry K."/>
            <person name="Sandor L."/>
            <person name="Lee J."/>
            <person name="Lipzen A."/>
            <person name="Pangilinan J."/>
            <person name="LaButti K."/>
            <person name="Hainaut M."/>
            <person name="Henrissat B."/>
            <person name="Grigoriev I.V."/>
            <person name="Spatafora J.W."/>
            <person name="Aime M.C."/>
        </authorList>
    </citation>
    <scope>NUCLEOTIDE SEQUENCE [LARGE SCALE GENOMIC DNA]</scope>
    <source>
        <strain evidence="1 2">SA 807</strain>
    </source>
</reference>
<dbReference type="Proteomes" id="UP000245626">
    <property type="component" value="Unassembled WGS sequence"/>
</dbReference>
<organism evidence="1 2">
    <name type="scientific">Violaceomyces palustris</name>
    <dbReference type="NCBI Taxonomy" id="1673888"/>
    <lineage>
        <taxon>Eukaryota</taxon>
        <taxon>Fungi</taxon>
        <taxon>Dikarya</taxon>
        <taxon>Basidiomycota</taxon>
        <taxon>Ustilaginomycotina</taxon>
        <taxon>Ustilaginomycetes</taxon>
        <taxon>Violaceomycetales</taxon>
        <taxon>Violaceomycetaceae</taxon>
        <taxon>Violaceomyces</taxon>
    </lineage>
</organism>
<protein>
    <submittedName>
        <fullName evidence="1">Uncharacterized protein</fullName>
    </submittedName>
</protein>